<keyword evidence="4 6" id="KW-0862">Zinc</keyword>
<keyword evidence="1 6" id="KW-0645">Protease</keyword>
<evidence type="ECO:0000313" key="8">
    <source>
        <dbReference type="EMBL" id="CAL4998713.1"/>
    </source>
</evidence>
<dbReference type="AlphaFoldDB" id="A0ABC9BF02"/>
<dbReference type="InterPro" id="IPR001915">
    <property type="entry name" value="Peptidase_M48"/>
</dbReference>
<proteinExistence type="inferred from homology"/>
<organism evidence="8 9">
    <name type="scientific">Urochloa decumbens</name>
    <dbReference type="NCBI Taxonomy" id="240449"/>
    <lineage>
        <taxon>Eukaryota</taxon>
        <taxon>Viridiplantae</taxon>
        <taxon>Streptophyta</taxon>
        <taxon>Embryophyta</taxon>
        <taxon>Tracheophyta</taxon>
        <taxon>Spermatophyta</taxon>
        <taxon>Magnoliopsida</taxon>
        <taxon>Liliopsida</taxon>
        <taxon>Poales</taxon>
        <taxon>Poaceae</taxon>
        <taxon>PACMAD clade</taxon>
        <taxon>Panicoideae</taxon>
        <taxon>Panicodae</taxon>
        <taxon>Paniceae</taxon>
        <taxon>Melinidinae</taxon>
        <taxon>Urochloa</taxon>
    </lineage>
</organism>
<sequence length="276" mass="30852">MNMGIFKDLMSRHLLGRPTPPPPRPVRCHGIGEALPCCCAAAVAASGEKKFNQERVLPPNHPDSIRVQRMAGDVITAACDDANYGRRGLSPTIRRLFRGIRWTVGVIDARYVNAFATHTGSIYVTTGLLRYLRYDDAVAAVLAHEVAHVISRHVEETKRRLVMSGFLANFAAELLDAPPGDKATRESWRSLFMRPWYYRQEYEADHLGLILLAAAGYDPRAGPWTYRKFGEIGEPAPDDLRASHPPSAKRVERLTRGKIMDEAMTLFLNADRPGKF</sequence>
<feature type="domain" description="Peptidase M48" evidence="7">
    <location>
        <begin position="101"/>
        <end position="255"/>
    </location>
</feature>
<accession>A0ABC9BF02</accession>
<gene>
    <name evidence="8" type="ORF">URODEC1_LOCUS63952</name>
</gene>
<dbReference type="InterPro" id="IPR051156">
    <property type="entry name" value="Mito/Outer_Membr_Metalloprot"/>
</dbReference>
<dbReference type="PANTHER" id="PTHR22726">
    <property type="entry name" value="METALLOENDOPEPTIDASE OMA1"/>
    <property type="match status" value="1"/>
</dbReference>
<dbReference type="GO" id="GO:0008237">
    <property type="term" value="F:metallopeptidase activity"/>
    <property type="evidence" value="ECO:0007669"/>
    <property type="project" value="UniProtKB-KW"/>
</dbReference>
<evidence type="ECO:0000256" key="6">
    <source>
        <dbReference type="RuleBase" id="RU003983"/>
    </source>
</evidence>
<dbReference type="Proteomes" id="UP001497457">
    <property type="component" value="Chromosome 25rd"/>
</dbReference>
<evidence type="ECO:0000313" key="9">
    <source>
        <dbReference type="Proteomes" id="UP001497457"/>
    </source>
</evidence>
<dbReference type="Pfam" id="PF01435">
    <property type="entry name" value="Peptidase_M48"/>
    <property type="match status" value="1"/>
</dbReference>
<name>A0ABC9BF02_9POAL</name>
<protein>
    <recommendedName>
        <fullName evidence="7">Peptidase M48 domain-containing protein</fullName>
    </recommendedName>
</protein>
<comment type="similarity">
    <text evidence="6">Belongs to the peptidase M48 family.</text>
</comment>
<evidence type="ECO:0000259" key="7">
    <source>
        <dbReference type="Pfam" id="PF01435"/>
    </source>
</evidence>
<keyword evidence="3 6" id="KW-0378">Hydrolase</keyword>
<evidence type="ECO:0000256" key="3">
    <source>
        <dbReference type="ARBA" id="ARBA00022801"/>
    </source>
</evidence>
<comment type="cofactor">
    <cofactor evidence="6">
        <name>Zn(2+)</name>
        <dbReference type="ChEBI" id="CHEBI:29105"/>
    </cofactor>
    <text evidence="6">Binds 1 zinc ion per subunit.</text>
</comment>
<reference evidence="8" key="1">
    <citation type="submission" date="2024-10" db="EMBL/GenBank/DDBJ databases">
        <authorList>
            <person name="Ryan C."/>
        </authorList>
    </citation>
    <scope>NUCLEOTIDE SEQUENCE [LARGE SCALE GENOMIC DNA]</scope>
</reference>
<evidence type="ECO:0000256" key="5">
    <source>
        <dbReference type="ARBA" id="ARBA00023049"/>
    </source>
</evidence>
<dbReference type="EMBL" id="OZ075135">
    <property type="protein sequence ID" value="CAL4998713.1"/>
    <property type="molecule type" value="Genomic_DNA"/>
</dbReference>
<dbReference type="GO" id="GO:0006508">
    <property type="term" value="P:proteolysis"/>
    <property type="evidence" value="ECO:0007669"/>
    <property type="project" value="UniProtKB-KW"/>
</dbReference>
<dbReference type="Gene3D" id="3.30.2010.10">
    <property type="entry name" value="Metalloproteases ('zincins'), catalytic domain"/>
    <property type="match status" value="1"/>
</dbReference>
<evidence type="ECO:0000256" key="4">
    <source>
        <dbReference type="ARBA" id="ARBA00022833"/>
    </source>
</evidence>
<dbReference type="GO" id="GO:0046872">
    <property type="term" value="F:metal ion binding"/>
    <property type="evidence" value="ECO:0007669"/>
    <property type="project" value="UniProtKB-KW"/>
</dbReference>
<evidence type="ECO:0000256" key="1">
    <source>
        <dbReference type="ARBA" id="ARBA00022670"/>
    </source>
</evidence>
<dbReference type="CDD" id="cd07331">
    <property type="entry name" value="M48C_Oma1_like"/>
    <property type="match status" value="1"/>
</dbReference>
<dbReference type="PANTHER" id="PTHR22726:SF1">
    <property type="entry name" value="METALLOENDOPEPTIDASE OMA1, MITOCHONDRIAL"/>
    <property type="match status" value="1"/>
</dbReference>
<keyword evidence="5 6" id="KW-0482">Metalloprotease</keyword>
<keyword evidence="9" id="KW-1185">Reference proteome</keyword>
<keyword evidence="2" id="KW-0479">Metal-binding</keyword>
<evidence type="ECO:0000256" key="2">
    <source>
        <dbReference type="ARBA" id="ARBA00022723"/>
    </source>
</evidence>